<dbReference type="Proteomes" id="UP000694001">
    <property type="component" value="Chromosome"/>
</dbReference>
<dbReference type="PANTHER" id="PTHR30290">
    <property type="entry name" value="PERIPLASMIC BINDING COMPONENT OF ABC TRANSPORTER"/>
    <property type="match status" value="1"/>
</dbReference>
<dbReference type="GO" id="GO:1904680">
    <property type="term" value="F:peptide transmembrane transporter activity"/>
    <property type="evidence" value="ECO:0007669"/>
    <property type="project" value="TreeGrafter"/>
</dbReference>
<feature type="domain" description="Solute-binding protein family 5" evidence="5">
    <location>
        <begin position="72"/>
        <end position="435"/>
    </location>
</feature>
<comment type="similarity">
    <text evidence="2">Belongs to the bacterial solute-binding protein 5 family.</text>
</comment>
<dbReference type="AlphaFoldDB" id="A0A975U372"/>
<dbReference type="RefSeq" id="WP_218286193.1">
    <property type="nucleotide sequence ID" value="NZ_CP076448.1"/>
</dbReference>
<evidence type="ECO:0000256" key="2">
    <source>
        <dbReference type="ARBA" id="ARBA00005695"/>
    </source>
</evidence>
<feature type="signal peptide" evidence="4">
    <location>
        <begin position="1"/>
        <end position="23"/>
    </location>
</feature>
<keyword evidence="3 4" id="KW-0732">Signal</keyword>
<dbReference type="EMBL" id="CP076448">
    <property type="protein sequence ID" value="QXM25137.1"/>
    <property type="molecule type" value="Genomic_DNA"/>
</dbReference>
<evidence type="ECO:0000259" key="5">
    <source>
        <dbReference type="Pfam" id="PF00496"/>
    </source>
</evidence>
<comment type="subcellular location">
    <subcellularLocation>
        <location evidence="1">Periplasm</location>
    </subcellularLocation>
</comment>
<dbReference type="PANTHER" id="PTHR30290:SF38">
    <property type="entry name" value="D,D-DIPEPTIDE-BINDING PERIPLASMIC PROTEIN DDPA-RELATED"/>
    <property type="match status" value="1"/>
</dbReference>
<evidence type="ECO:0000313" key="6">
    <source>
        <dbReference type="EMBL" id="QXM25137.1"/>
    </source>
</evidence>
<dbReference type="KEGG" id="elio:KO353_02475"/>
<reference evidence="6" key="1">
    <citation type="submission" date="2021-06" db="EMBL/GenBank/DDBJ databases">
        <title>Elioraea tepida, sp. nov., a moderately thermophilic aerobic anoxygenic phototrophic bacterium isolated from an alkaline siliceous hot spring mat community in Yellowstone National Park, WY, USA.</title>
        <authorList>
            <person name="Saini M.K."/>
            <person name="Yoshida S."/>
            <person name="Sebastian A."/>
            <person name="Hirose S."/>
            <person name="Hara E."/>
            <person name="Tamaki H."/>
            <person name="Soulier N.T."/>
            <person name="Albert I."/>
            <person name="Hanada S."/>
            <person name="Bryant D.A."/>
            <person name="Tank M."/>
        </authorList>
    </citation>
    <scope>NUCLEOTIDE SEQUENCE</scope>
    <source>
        <strain evidence="6">MS-P2</strain>
    </source>
</reference>
<evidence type="ECO:0000256" key="3">
    <source>
        <dbReference type="ARBA" id="ARBA00022729"/>
    </source>
</evidence>
<evidence type="ECO:0000313" key="7">
    <source>
        <dbReference type="Proteomes" id="UP000694001"/>
    </source>
</evidence>
<organism evidence="6 7">
    <name type="scientific">Elioraea tepida</name>
    <dbReference type="NCBI Taxonomy" id="2843330"/>
    <lineage>
        <taxon>Bacteria</taxon>
        <taxon>Pseudomonadati</taxon>
        <taxon>Pseudomonadota</taxon>
        <taxon>Alphaproteobacteria</taxon>
        <taxon>Acetobacterales</taxon>
        <taxon>Elioraeaceae</taxon>
        <taxon>Elioraea</taxon>
    </lineage>
</organism>
<dbReference type="PROSITE" id="PS51318">
    <property type="entry name" value="TAT"/>
    <property type="match status" value="1"/>
</dbReference>
<name>A0A975U372_9PROT</name>
<evidence type="ECO:0000256" key="1">
    <source>
        <dbReference type="ARBA" id="ARBA00004418"/>
    </source>
</evidence>
<dbReference type="CDD" id="cd08502">
    <property type="entry name" value="PBP2_NikA_DppA_OppA_like_16"/>
    <property type="match status" value="1"/>
</dbReference>
<dbReference type="PIRSF" id="PIRSF002741">
    <property type="entry name" value="MppA"/>
    <property type="match status" value="1"/>
</dbReference>
<dbReference type="Pfam" id="PF00496">
    <property type="entry name" value="SBP_bac_5"/>
    <property type="match status" value="1"/>
</dbReference>
<dbReference type="InterPro" id="IPR006311">
    <property type="entry name" value="TAT_signal"/>
</dbReference>
<dbReference type="InterPro" id="IPR030678">
    <property type="entry name" value="Peptide/Ni-bd"/>
</dbReference>
<feature type="chain" id="PRO_5037593749" evidence="4">
    <location>
        <begin position="24"/>
        <end position="532"/>
    </location>
</feature>
<dbReference type="InterPro" id="IPR039424">
    <property type="entry name" value="SBP_5"/>
</dbReference>
<evidence type="ECO:0000256" key="4">
    <source>
        <dbReference type="SAM" id="SignalP"/>
    </source>
</evidence>
<dbReference type="GO" id="GO:0015833">
    <property type="term" value="P:peptide transport"/>
    <property type="evidence" value="ECO:0007669"/>
    <property type="project" value="TreeGrafter"/>
</dbReference>
<accession>A0A975U372</accession>
<sequence>MKRRHFLAASAAATAGLAAPAIAQPAAARTLRFVPHANLTVMDPIWTTAYVTRNHGFLVWDTLYGLDAQYRPQPQMVEGHSVENDGKTWVFTLREGLAFHDGEPVRSADVIASLKRWTARDAFGAKLASVVTEYVARSDRNFEIRLSKPFPLMLDALAKPTSNVPFIMPERVAATDPFTQLRPEQMIGSGPFRFKRDEFNPGSLVVYERNPAYRPREGGEPSFTAGPKVVHFDRIEWRVIPDAATAAAALQAGEIDWWEQPTGDYLGLLERNRNIVVEVQDQLGLIAVLRPNHLHPPMNNQKFRQALIRAVKQADFMQAVIGTDPRLYRTGVGAFTPGTPLATDVGIAEVFKEDTALARQMIRESGYNNERVVLLSTTDLPSLVALSQVGGAMFRELGLNLDQQAMDWGTVVQRRASKEPLERGGWSVFFTFWAGLDHLNPASHHMLRGQGEAGFIGWPTSARLEELRDAWFEAPTLEAQKALAAELQRQLFIDVPYVPLGQYFQPIAYRRAITGPIAAGGVPVFWNVRRSA</sequence>
<keyword evidence="7" id="KW-1185">Reference proteome</keyword>
<protein>
    <submittedName>
        <fullName evidence="6">ABC transporter substrate-binding protein</fullName>
    </submittedName>
</protein>
<gene>
    <name evidence="6" type="ORF">KO353_02475</name>
</gene>
<proteinExistence type="inferred from homology"/>
<dbReference type="InterPro" id="IPR000914">
    <property type="entry name" value="SBP_5_dom"/>
</dbReference>